<feature type="region of interest" description="Disordered" evidence="2">
    <location>
        <begin position="968"/>
        <end position="1010"/>
    </location>
</feature>
<evidence type="ECO:0000313" key="3">
    <source>
        <dbReference type="EMBL" id="QEG14361.1"/>
    </source>
</evidence>
<gene>
    <name evidence="3" type="ORF">GmarT_01940</name>
</gene>
<dbReference type="EMBL" id="CP042910">
    <property type="protein sequence ID" value="QEG14361.1"/>
    <property type="molecule type" value="Genomic_DNA"/>
</dbReference>
<dbReference type="Gene3D" id="2.30.30.700">
    <property type="entry name" value="SLA1 homology domain 1"/>
    <property type="match status" value="1"/>
</dbReference>
<feature type="compositionally biased region" description="Basic and acidic residues" evidence="2">
    <location>
        <begin position="968"/>
        <end position="989"/>
    </location>
</feature>
<evidence type="ECO:0000313" key="4">
    <source>
        <dbReference type="Proteomes" id="UP000322887"/>
    </source>
</evidence>
<name>A0ABX5YFC4_9PLAN</name>
<sequence length="1324" mass="147555">MRLIPIRLFCFVTGLVCCLGSSGGQEKETPSKTRIHASRIQENVARIYREMPGLEPSASRSRITDGEPGKAHLVPVTLPSILPARLKEAKTTVQLPSEFSDVAEGGGGRFLIFYLKKLNQLAVFDVSAARIIKYLPLDAEDVAIAASADKLLVVARDKGFIRRYDLLTFEQELTKPLPEPDMFYRIAMGSASNGPFLLCSGEQLPKQWVLYDLATLEPNGMQVEADRFDVRGGRELLLRASANGRLFTLHDLHHAASIVVGQKSITKHFNTHSGGYPFPSADGKTIYLNGKVYNREMKPQASPFKLPGIPSSTGDFFLTRGDDAKSSTLQIMQPGNPEPLVSVPDIGEPTQGPYYALWRGRENGYRLYFVPDAKMLIFLPLDNRQIELHRFDFEQALKKSGKDYLFLASRPPLTVARGATYTYQVNVNSSPAKVKYTMTIGPEGMTVSPEGLVKWQVPHDFAGKQTEVVLTISNEAGKEVLQTCKLGIEGENTAPETASKEAVTSPDADISTATNSTEMPVIKPVSFKEDQKQIQLPAPMTDLVVGGGGRYLIMYLKNLKRLAVFDCSQAAIVKYLPVDSEDVLIAASGYHLIVLLRDKMLIQRWNLKTLQRELMIPAPTTVPVGGMVMGSASQGPLVLICDTGPSFLFLDPNTMQPIELELMRGSDRNRGTYRGVESRYLKYAHASANGRVIAVGETILLLNDMTYERRLSPRLFRSSGVRKEKDYGMRPNTDGSLIYAPLALYSINMARKESHRHGENLLIPATQPGFCVSVTGHYSRKGSTGVALCLEGESTPFAELKQVDVSLNRLPPDRVFSFTGMAYTKRYTLVPDARLLIQIPTGEDRLILHKVNPELLLKQSDHNYLYVTSGSLSEAHLGKPWQHQIEVQSKQGGVKYQVSYGPKGMVVSPTGLITWTPPEDFASPEEGTVFNVQDQSGKSIMHSVKVSIPGAAENAARRAEEQLAQFKAVKEAQERQAKERRSQEMEKQKQRQLQKPAQSRMRRTPTRQPRAVTTEYAVKVGPIAKAKAEANARAQLQQQIEKLNQQKLNLRTRAWTDQKGNQFEAQLTRVFAGNGYFSTPVMKRDQSNLTLKLPLKKLSTEDRKYVNTITGYLADKRKLFETIQTEEHSPRLSMSQITSGLEPFTFRGSHLVPPYSVDPEGKPLLSWRVQILPAIGGYDLFQLFHHDEPWDSPHNRQLIPFMPDFYRSPDSKADTGKANLLGVSGKHSLFSTAEEDEKPELKDSHNKTALLVEVPDSLAVEWTKPADWEFMDQNSIKSLYGFRPDGFYVLFADGKSEFISSSNSLSTLSRMFTCDDGQSYELKK</sequence>
<protein>
    <recommendedName>
        <fullName evidence="5">SLA1 homology domain-containing protein</fullName>
    </recommendedName>
</protein>
<evidence type="ECO:0000256" key="1">
    <source>
        <dbReference type="SAM" id="Coils"/>
    </source>
</evidence>
<reference evidence="3 4" key="1">
    <citation type="submission" date="2019-08" db="EMBL/GenBank/DDBJ databases">
        <title>Deep-cultivation of Planctomycetes and their phenomic and genomic characterization uncovers novel biology.</title>
        <authorList>
            <person name="Wiegand S."/>
            <person name="Jogler M."/>
            <person name="Boedeker C."/>
            <person name="Pinto D."/>
            <person name="Vollmers J."/>
            <person name="Rivas-Marin E."/>
            <person name="Kohn T."/>
            <person name="Peeters S.H."/>
            <person name="Heuer A."/>
            <person name="Rast P."/>
            <person name="Oberbeckmann S."/>
            <person name="Bunk B."/>
            <person name="Jeske O."/>
            <person name="Meyerdierks A."/>
            <person name="Storesund J.E."/>
            <person name="Kallscheuer N."/>
            <person name="Luecker S."/>
            <person name="Lage O.M."/>
            <person name="Pohl T."/>
            <person name="Merkel B.J."/>
            <person name="Hornburger P."/>
            <person name="Mueller R.-W."/>
            <person name="Bruemmer F."/>
            <person name="Labrenz M."/>
            <person name="Spormann A.M."/>
            <person name="Op den Camp H."/>
            <person name="Overmann J."/>
            <person name="Amann R."/>
            <person name="Jetten M.S.M."/>
            <person name="Mascher T."/>
            <person name="Medema M.H."/>
            <person name="Devos D.P."/>
            <person name="Kaster A.-K."/>
            <person name="Ovreas L."/>
            <person name="Rohde M."/>
            <person name="Galperin M.Y."/>
            <person name="Jogler C."/>
        </authorList>
    </citation>
    <scope>NUCLEOTIDE SEQUENCE [LARGE SCALE GENOMIC DNA]</scope>
    <source>
        <strain evidence="3 4">DSM 8797</strain>
    </source>
</reference>
<dbReference type="SUPFAM" id="SSF51004">
    <property type="entry name" value="C-terminal (heme d1) domain of cytochrome cd1-nitrite reductase"/>
    <property type="match status" value="1"/>
</dbReference>
<accession>A0ABX5YFC4</accession>
<evidence type="ECO:0000256" key="2">
    <source>
        <dbReference type="SAM" id="MobiDB-lite"/>
    </source>
</evidence>
<proteinExistence type="predicted"/>
<keyword evidence="1" id="KW-0175">Coiled coil</keyword>
<dbReference type="InterPro" id="IPR011048">
    <property type="entry name" value="Haem_d1_sf"/>
</dbReference>
<keyword evidence="4" id="KW-1185">Reference proteome</keyword>
<dbReference type="Proteomes" id="UP000322887">
    <property type="component" value="Chromosome"/>
</dbReference>
<evidence type="ECO:0008006" key="5">
    <source>
        <dbReference type="Google" id="ProtNLM"/>
    </source>
</evidence>
<dbReference type="RefSeq" id="WP_002648990.1">
    <property type="nucleotide sequence ID" value="NZ_CP042910.1"/>
</dbReference>
<dbReference type="GeneID" id="98644895"/>
<organism evidence="3 4">
    <name type="scientific">Gimesia maris</name>
    <dbReference type="NCBI Taxonomy" id="122"/>
    <lineage>
        <taxon>Bacteria</taxon>
        <taxon>Pseudomonadati</taxon>
        <taxon>Planctomycetota</taxon>
        <taxon>Planctomycetia</taxon>
        <taxon>Planctomycetales</taxon>
        <taxon>Planctomycetaceae</taxon>
        <taxon>Gimesia</taxon>
    </lineage>
</organism>
<feature type="coiled-coil region" evidence="1">
    <location>
        <begin position="1026"/>
        <end position="1053"/>
    </location>
</feature>